<dbReference type="InterPro" id="IPR044094">
    <property type="entry name" value="AtsA-like_MBL-fold"/>
</dbReference>
<dbReference type="RefSeq" id="WP_191867113.1">
    <property type="nucleotide sequence ID" value="NZ_BMZC01000015.1"/>
</dbReference>
<feature type="chain" id="PRO_5034921961" evidence="2">
    <location>
        <begin position="22"/>
        <end position="311"/>
    </location>
</feature>
<dbReference type="PANTHER" id="PTHR46018:SF2">
    <property type="entry name" value="ZINC PHOSPHODIESTERASE ELAC PROTEIN 1"/>
    <property type="match status" value="1"/>
</dbReference>
<dbReference type="Proteomes" id="UP000622604">
    <property type="component" value="Unassembled WGS sequence"/>
</dbReference>
<feature type="signal peptide" evidence="2">
    <location>
        <begin position="1"/>
        <end position="21"/>
    </location>
</feature>
<evidence type="ECO:0000313" key="5">
    <source>
        <dbReference type="Proteomes" id="UP000622604"/>
    </source>
</evidence>
<sequence>MLFKKAFSVIVTLFIVASAQANDFSVTLLGTGNPMPEVERFGPSTLVQVKDKTFLFDAGRGVTMRLQQAHIRAPQIDGVFLTHLHSDHITDIDDVWLSGWVFSPFGGRSTAFNIYGPVGTLGLTKGLSAAYDADIVIRKNVEKAPASGIEFVVKEIEQGVIYEEDGIKITAFTVDHGAVKPAFGYRIDYDNRSVIISGDTRYSENLISYSKNTDLLIHEIATGDKRIFEQFPPAKAIFKVHTSPADLLKIVDKVKPKLTVVTHIMILETLKVPKLPLAVVAEMLNDKSGHEIVLGKDLMRFEVTPNGVTTI</sequence>
<comment type="caution">
    <text evidence="4">The sequence shown here is derived from an EMBL/GenBank/DDBJ whole genome shotgun (WGS) entry which is preliminary data.</text>
</comment>
<keyword evidence="2" id="KW-0732">Signal</keyword>
<feature type="domain" description="Metallo-beta-lactamase" evidence="3">
    <location>
        <begin position="41"/>
        <end position="241"/>
    </location>
</feature>
<reference evidence="4" key="1">
    <citation type="journal article" date="2014" name="Int. J. Syst. Evol. Microbiol.">
        <title>Complete genome sequence of Corynebacterium casei LMG S-19264T (=DSM 44701T), isolated from a smear-ripened cheese.</title>
        <authorList>
            <consortium name="US DOE Joint Genome Institute (JGI-PGF)"/>
            <person name="Walter F."/>
            <person name="Albersmeier A."/>
            <person name="Kalinowski J."/>
            <person name="Ruckert C."/>
        </authorList>
    </citation>
    <scope>NUCLEOTIDE SEQUENCE</scope>
    <source>
        <strain evidence="4">KCTC 32337</strain>
    </source>
</reference>
<name>A0A8H9LYA7_9ALTE</name>
<dbReference type="SUPFAM" id="SSF56281">
    <property type="entry name" value="Metallo-hydrolase/oxidoreductase"/>
    <property type="match status" value="1"/>
</dbReference>
<reference evidence="4" key="2">
    <citation type="submission" date="2020-09" db="EMBL/GenBank/DDBJ databases">
        <authorList>
            <person name="Sun Q."/>
            <person name="Kim S."/>
        </authorList>
    </citation>
    <scope>NUCLEOTIDE SEQUENCE</scope>
    <source>
        <strain evidence="4">KCTC 32337</strain>
    </source>
</reference>
<protein>
    <submittedName>
        <fullName evidence="4">Ribonuclease Z</fullName>
    </submittedName>
</protein>
<evidence type="ECO:0000256" key="1">
    <source>
        <dbReference type="ARBA" id="ARBA00022801"/>
    </source>
</evidence>
<dbReference type="SMART" id="SM00849">
    <property type="entry name" value="Lactamase_B"/>
    <property type="match status" value="1"/>
</dbReference>
<dbReference type="Gene3D" id="3.60.15.10">
    <property type="entry name" value="Ribonuclease Z/Hydroxyacylglutathione hydrolase-like"/>
    <property type="match status" value="1"/>
</dbReference>
<dbReference type="AlphaFoldDB" id="A0A8H9LYA7"/>
<dbReference type="Pfam" id="PF12706">
    <property type="entry name" value="Lactamase_B_2"/>
    <property type="match status" value="1"/>
</dbReference>
<evidence type="ECO:0000256" key="2">
    <source>
        <dbReference type="SAM" id="SignalP"/>
    </source>
</evidence>
<dbReference type="InterPro" id="IPR001279">
    <property type="entry name" value="Metallo-B-lactamas"/>
</dbReference>
<dbReference type="CDD" id="cd07719">
    <property type="entry name" value="arylsulfatase_AtsA-like_MBL-fold"/>
    <property type="match status" value="1"/>
</dbReference>
<accession>A0A8H9LYA7</accession>
<keyword evidence="1" id="KW-0378">Hydrolase</keyword>
<dbReference type="EMBL" id="BMZC01000015">
    <property type="protein sequence ID" value="GGZ79147.1"/>
    <property type="molecule type" value="Genomic_DNA"/>
</dbReference>
<evidence type="ECO:0000313" key="4">
    <source>
        <dbReference type="EMBL" id="GGZ79147.1"/>
    </source>
</evidence>
<proteinExistence type="predicted"/>
<dbReference type="InterPro" id="IPR036866">
    <property type="entry name" value="RibonucZ/Hydroxyglut_hydro"/>
</dbReference>
<dbReference type="PANTHER" id="PTHR46018">
    <property type="entry name" value="ZINC PHOSPHODIESTERASE ELAC PROTEIN 1"/>
    <property type="match status" value="1"/>
</dbReference>
<evidence type="ECO:0000259" key="3">
    <source>
        <dbReference type="SMART" id="SM00849"/>
    </source>
</evidence>
<organism evidence="4 5">
    <name type="scientific">Paraglaciecola chathamensis</name>
    <dbReference type="NCBI Taxonomy" id="368405"/>
    <lineage>
        <taxon>Bacteria</taxon>
        <taxon>Pseudomonadati</taxon>
        <taxon>Pseudomonadota</taxon>
        <taxon>Gammaproteobacteria</taxon>
        <taxon>Alteromonadales</taxon>
        <taxon>Alteromonadaceae</taxon>
        <taxon>Paraglaciecola</taxon>
    </lineage>
</organism>
<gene>
    <name evidence="4" type="ORF">GCM10011274_41540</name>
</gene>
<dbReference type="GO" id="GO:0042781">
    <property type="term" value="F:3'-tRNA processing endoribonuclease activity"/>
    <property type="evidence" value="ECO:0007669"/>
    <property type="project" value="TreeGrafter"/>
</dbReference>